<dbReference type="Pfam" id="PF01144">
    <property type="entry name" value="CoA_trans"/>
    <property type="match status" value="1"/>
</dbReference>
<dbReference type="InterPro" id="IPR004165">
    <property type="entry name" value="CoA_trans_fam_I"/>
</dbReference>
<dbReference type="AlphaFoldDB" id="A0A1C3P4U6"/>
<dbReference type="SUPFAM" id="SSF100950">
    <property type="entry name" value="NagB/RpiA/CoA transferase-like"/>
    <property type="match status" value="2"/>
</dbReference>
<keyword evidence="3" id="KW-1185">Reference proteome</keyword>
<gene>
    <name evidence="2" type="ORF">FDG2_4277</name>
</gene>
<dbReference type="Proteomes" id="UP000199013">
    <property type="component" value="Unassembled WGS sequence"/>
</dbReference>
<name>A0A1C3P4U6_9ACTN</name>
<dbReference type="GO" id="GO:0008410">
    <property type="term" value="F:CoA-transferase activity"/>
    <property type="evidence" value="ECO:0007669"/>
    <property type="project" value="InterPro"/>
</dbReference>
<accession>A0A1C3P4U6</accession>
<dbReference type="EMBL" id="FLUV01001785">
    <property type="protein sequence ID" value="SBW24728.1"/>
    <property type="molecule type" value="Genomic_DNA"/>
</dbReference>
<sequence length="562" mass="60383">MSNPVVARSVDELVAQHVRPGMHLHFAVTMARPNALINAVARAFYGTGALTVSMASVHSSAHALALSGAVQKMITCFLGETYPTPRPCPLYRDILTGTPYELELWSLLTFVQRLMAGATGQPSAATSSLLGTHLADGKNDTLTVVRDPWSLSGRPTALLRPLRPDITVVHGVCADRRGNVVLLPPHGEGAWAAFAAKKGVIASVERIVEEDVIAWSSERVLIPGQRVIGLCESPHGAHPQSLRTDSLGKVHGYLDDYQFLADTADACRDPHTARAWFREWVDLPGGHAEYLERLGGKRLVGLALDTPPPRRAPDTALPVEPTRSETLIILGVRAVMREVRTHGYDTVLAGIGASHMAAWLAAEQLRLDGVDVALVAELGFYGVTPCHGDVFLFSQRHTRGAQQLAGIPEALGGLVASNERCLGVLAAAEIDTHGNINTSVLPDGRWITGSGGAHDIAASADCVVVAPADPRRYVRRVAAVTSPGHRVRTVVSEFGAFRREHADDPFRLTTFLSREGGPATPGDAVTTGTDWQVDYSETVPEEPITNKELALLRSLDPEGHYR</sequence>
<dbReference type="Gene3D" id="3.40.1080.10">
    <property type="entry name" value="Glutaconate Coenzyme A-transferase"/>
    <property type="match status" value="2"/>
</dbReference>
<dbReference type="PANTHER" id="PTHR43293">
    <property type="entry name" value="ACETATE COA-TRANSFERASE YDIF"/>
    <property type="match status" value="1"/>
</dbReference>
<dbReference type="PANTHER" id="PTHR43293:SF3">
    <property type="entry name" value="CHOLESTEROL RING-CLEAVING HYDROLASE IPDB SUBUNIT"/>
    <property type="match status" value="1"/>
</dbReference>
<evidence type="ECO:0000313" key="2">
    <source>
        <dbReference type="EMBL" id="SBW24728.1"/>
    </source>
</evidence>
<keyword evidence="2" id="KW-0808">Transferase</keyword>
<dbReference type="InterPro" id="IPR037171">
    <property type="entry name" value="NagB/RpiA_transferase-like"/>
</dbReference>
<organism evidence="2 3">
    <name type="scientific">Candidatus Protofrankia californiensis</name>
    <dbReference type="NCBI Taxonomy" id="1839754"/>
    <lineage>
        <taxon>Bacteria</taxon>
        <taxon>Bacillati</taxon>
        <taxon>Actinomycetota</taxon>
        <taxon>Actinomycetes</taxon>
        <taxon>Frankiales</taxon>
        <taxon>Frankiaceae</taxon>
        <taxon>Protofrankia</taxon>
    </lineage>
</organism>
<reference evidence="3" key="1">
    <citation type="submission" date="2016-02" db="EMBL/GenBank/DDBJ databases">
        <authorList>
            <person name="Wibberg D."/>
        </authorList>
    </citation>
    <scope>NUCLEOTIDE SEQUENCE [LARGE SCALE GENOMIC DNA]</scope>
</reference>
<dbReference type="SMART" id="SM00882">
    <property type="entry name" value="CoA_trans"/>
    <property type="match status" value="1"/>
</dbReference>
<evidence type="ECO:0000256" key="1">
    <source>
        <dbReference type="ARBA" id="ARBA00007047"/>
    </source>
</evidence>
<proteinExistence type="inferred from homology"/>
<comment type="similarity">
    <text evidence="1">Belongs to the 3-oxoacid CoA-transferase subunit B family.</text>
</comment>
<evidence type="ECO:0000313" key="3">
    <source>
        <dbReference type="Proteomes" id="UP000199013"/>
    </source>
</evidence>
<protein>
    <submittedName>
        <fullName evidence="2">Acetate CoA-transferase</fullName>
    </submittedName>
</protein>